<organism evidence="2 3">
    <name type="scientific">Caerostris darwini</name>
    <dbReference type="NCBI Taxonomy" id="1538125"/>
    <lineage>
        <taxon>Eukaryota</taxon>
        <taxon>Metazoa</taxon>
        <taxon>Ecdysozoa</taxon>
        <taxon>Arthropoda</taxon>
        <taxon>Chelicerata</taxon>
        <taxon>Arachnida</taxon>
        <taxon>Araneae</taxon>
        <taxon>Araneomorphae</taxon>
        <taxon>Entelegynae</taxon>
        <taxon>Araneoidea</taxon>
        <taxon>Araneidae</taxon>
        <taxon>Caerostris</taxon>
    </lineage>
</organism>
<evidence type="ECO:0008006" key="4">
    <source>
        <dbReference type="Google" id="ProtNLM"/>
    </source>
</evidence>
<accession>A0AAV4UFT6</accession>
<evidence type="ECO:0000313" key="3">
    <source>
        <dbReference type="Proteomes" id="UP001054837"/>
    </source>
</evidence>
<dbReference type="EMBL" id="BPLQ01011208">
    <property type="protein sequence ID" value="GIY56680.1"/>
    <property type="molecule type" value="Genomic_DNA"/>
</dbReference>
<feature type="region of interest" description="Disordered" evidence="1">
    <location>
        <begin position="251"/>
        <end position="287"/>
    </location>
</feature>
<keyword evidence="3" id="KW-1185">Reference proteome</keyword>
<gene>
    <name evidence="2" type="primary">AVEN_234490_1</name>
    <name evidence="2" type="ORF">CDAR_121821</name>
</gene>
<evidence type="ECO:0000256" key="1">
    <source>
        <dbReference type="SAM" id="MobiDB-lite"/>
    </source>
</evidence>
<evidence type="ECO:0000313" key="2">
    <source>
        <dbReference type="EMBL" id="GIY56680.1"/>
    </source>
</evidence>
<dbReference type="Proteomes" id="UP001054837">
    <property type="component" value="Unassembled WGS sequence"/>
</dbReference>
<dbReference type="AlphaFoldDB" id="A0AAV4UFT6"/>
<name>A0AAV4UFT6_9ARAC</name>
<reference evidence="2 3" key="1">
    <citation type="submission" date="2021-06" db="EMBL/GenBank/DDBJ databases">
        <title>Caerostris darwini draft genome.</title>
        <authorList>
            <person name="Kono N."/>
            <person name="Arakawa K."/>
        </authorList>
    </citation>
    <scope>NUCLEOTIDE SEQUENCE [LARGE SCALE GENOMIC DNA]</scope>
</reference>
<sequence length="531" mass="61091">MKNQVMKFIPSLLLSGLRLTNKMPKYLKMEHDYLSTNLAWFEAVNYSLQYFLVGYELEYKNAVSEAFKSPAFMMCKRRFTITIGSLCLKLCEDPTFFSFLLTCGFVSNVIAYCFQKTKCYRVFEASCKCMIFIFQRRFFEFFNISGGLEALWSYCDGINTSILQSQHERKVIDVLSTYDNITRDAKSLLNSCKIIDENEKFVLSAYELLFMCPTDCEKALCSSFEFLLCEIPVSFFGELKHEFQAGMEKVVETSEVSERDRENISGKDSISSSASLQNVSSSEGLRRSSGINSGIPLEFLMPSTSHGVTYERLPPSPNESITEPLSTLNQDEITEPKCHLNQEKITEPEIHLKRDEITQTEIYWKRDEITEPEIHSKLDEITQTEIHLNRDEITQTESHLKRDEITQTEIYWNRDEITEPEIHSKLDEITQTEIHLKRDEITQTEIHLKRDKITQTESHSKRDEIADLESYLKWNIIFKALAHTNLISVIEPVSPLNRAAVIQPVSPLNRAAVIQPVSPLNRAAVIQPVSP</sequence>
<comment type="caution">
    <text evidence="2">The sequence shown here is derived from an EMBL/GenBank/DDBJ whole genome shotgun (WGS) entry which is preliminary data.</text>
</comment>
<feature type="compositionally biased region" description="Low complexity" evidence="1">
    <location>
        <begin position="266"/>
        <end position="282"/>
    </location>
</feature>
<protein>
    <recommendedName>
        <fullName evidence="4">Odorant receptor</fullName>
    </recommendedName>
</protein>
<proteinExistence type="predicted"/>
<feature type="compositionally biased region" description="Basic and acidic residues" evidence="1">
    <location>
        <begin position="251"/>
        <end position="265"/>
    </location>
</feature>